<feature type="domain" description="GGDEF" evidence="2">
    <location>
        <begin position="152"/>
        <end position="285"/>
    </location>
</feature>
<dbReference type="CDD" id="cd01949">
    <property type="entry name" value="GGDEF"/>
    <property type="match status" value="1"/>
</dbReference>
<sequence length="560" mass="63918">MIKSYEHTYENEHELFRFIEGHNFSSQEFVFIQAIVTNQAVTRLKNLLSLWLPKAIFISTTSPDTKRIKFTFTIFRNINKNIFFHNETMSLEQQNAMAIMLGSTTQQLSKLKVIEKEVERIVYFDTDTGLPNRMKFEEILNESLKIAKTDKKSLIVMFLDLDRFKTINDMVGHNAGDVVLKELANRIFVELPEKAHMGRFGGDKFSIILPAGSGPDHAIAFGNKLMKSVQKPFLFDNHEFFVTASVGISMYPNDGNNNVELMKNADAALNRAKLQGGSTIVFYANEMNKETVQRVELERSLRKALDKGEFFIAYQPIIDTDTGVLSSCEALLRWEHPEYGLIPPSVFIPIAEETGLIHPLGNWVLKNACRQINTWRDKGFDDLSVSVNVSAYQFKNKRFTEEVKTALAYSGLEAKYLHLELTESAMLNHTLETIGTMRTLGDLGVNFSIDDFGTGYSSLSYLKHLPIHRLKIDRSFIQQFRKDSPDFAIVNAIMTMGHGLGLNIVAEGVETEEQLDLLTVLGCDYIQGYLIERPMEPSKFEQWYRKSMLKKSEELTKQYK</sequence>
<dbReference type="Proteomes" id="UP000676456">
    <property type="component" value="Unassembled WGS sequence"/>
</dbReference>
<dbReference type="SUPFAM" id="SSF141868">
    <property type="entry name" value="EAL domain-like"/>
    <property type="match status" value="1"/>
</dbReference>
<dbReference type="InterPro" id="IPR035919">
    <property type="entry name" value="EAL_sf"/>
</dbReference>
<dbReference type="SMART" id="SM00052">
    <property type="entry name" value="EAL"/>
    <property type="match status" value="1"/>
</dbReference>
<dbReference type="InterPro" id="IPR001633">
    <property type="entry name" value="EAL_dom"/>
</dbReference>
<evidence type="ECO:0000313" key="3">
    <source>
        <dbReference type="EMBL" id="MBS4221313.1"/>
    </source>
</evidence>
<dbReference type="InterPro" id="IPR043128">
    <property type="entry name" value="Rev_trsase/Diguanyl_cyclase"/>
</dbReference>
<dbReference type="CDD" id="cd01948">
    <property type="entry name" value="EAL"/>
    <property type="match status" value="1"/>
</dbReference>
<dbReference type="SMART" id="SM00267">
    <property type="entry name" value="GGDEF"/>
    <property type="match status" value="1"/>
</dbReference>
<dbReference type="PROSITE" id="PS50887">
    <property type="entry name" value="GGDEF"/>
    <property type="match status" value="1"/>
</dbReference>
<name>A0A942UMC4_9BACI</name>
<evidence type="ECO:0000259" key="1">
    <source>
        <dbReference type="PROSITE" id="PS50883"/>
    </source>
</evidence>
<dbReference type="RefSeq" id="WP_213096351.1">
    <property type="nucleotide sequence ID" value="NZ_JAGYPH010000001.1"/>
</dbReference>
<dbReference type="AlphaFoldDB" id="A0A942UMC4"/>
<organism evidence="3 4">
    <name type="scientific">Lederbergia citrea</name>
    <dbReference type="NCBI Taxonomy" id="2833581"/>
    <lineage>
        <taxon>Bacteria</taxon>
        <taxon>Bacillati</taxon>
        <taxon>Bacillota</taxon>
        <taxon>Bacilli</taxon>
        <taxon>Bacillales</taxon>
        <taxon>Bacillaceae</taxon>
        <taxon>Lederbergia</taxon>
    </lineage>
</organism>
<dbReference type="InterPro" id="IPR052155">
    <property type="entry name" value="Biofilm_reg_signaling"/>
</dbReference>
<dbReference type="InterPro" id="IPR000160">
    <property type="entry name" value="GGDEF_dom"/>
</dbReference>
<evidence type="ECO:0000313" key="4">
    <source>
        <dbReference type="Proteomes" id="UP000676456"/>
    </source>
</evidence>
<dbReference type="FunFam" id="3.20.20.450:FF:000001">
    <property type="entry name" value="Cyclic di-GMP phosphodiesterase yahA"/>
    <property type="match status" value="1"/>
</dbReference>
<comment type="caution">
    <text evidence="3">The sequence shown here is derived from an EMBL/GenBank/DDBJ whole genome shotgun (WGS) entry which is preliminary data.</text>
</comment>
<accession>A0A942UMC4</accession>
<dbReference type="PROSITE" id="PS50883">
    <property type="entry name" value="EAL"/>
    <property type="match status" value="1"/>
</dbReference>
<dbReference type="InterPro" id="IPR029787">
    <property type="entry name" value="Nucleotide_cyclase"/>
</dbReference>
<dbReference type="Gene3D" id="3.20.20.450">
    <property type="entry name" value="EAL domain"/>
    <property type="match status" value="1"/>
</dbReference>
<evidence type="ECO:0000259" key="2">
    <source>
        <dbReference type="PROSITE" id="PS50887"/>
    </source>
</evidence>
<dbReference type="Pfam" id="PF00990">
    <property type="entry name" value="GGDEF"/>
    <property type="match status" value="1"/>
</dbReference>
<keyword evidence="4" id="KW-1185">Reference proteome</keyword>
<dbReference type="Pfam" id="PF00563">
    <property type="entry name" value="EAL"/>
    <property type="match status" value="1"/>
</dbReference>
<proteinExistence type="predicted"/>
<dbReference type="EMBL" id="JAGYPN010000001">
    <property type="protein sequence ID" value="MBS4221313.1"/>
    <property type="molecule type" value="Genomic_DNA"/>
</dbReference>
<dbReference type="SUPFAM" id="SSF55073">
    <property type="entry name" value="Nucleotide cyclase"/>
    <property type="match status" value="1"/>
</dbReference>
<reference evidence="3 4" key="1">
    <citation type="submission" date="2021-05" db="EMBL/GenBank/DDBJ databases">
        <title>Novel Bacillus species.</title>
        <authorList>
            <person name="Liu G."/>
        </authorList>
    </citation>
    <scope>NUCLEOTIDE SEQUENCE [LARGE SCALE GENOMIC DNA]</scope>
    <source>
        <strain evidence="3 4">FJAT-49682</strain>
    </source>
</reference>
<dbReference type="NCBIfam" id="TIGR00254">
    <property type="entry name" value="GGDEF"/>
    <property type="match status" value="1"/>
</dbReference>
<feature type="domain" description="EAL" evidence="1">
    <location>
        <begin position="294"/>
        <end position="548"/>
    </location>
</feature>
<gene>
    <name evidence="3" type="ORF">KHA91_00905</name>
</gene>
<protein>
    <submittedName>
        <fullName evidence="3">Bifunctional diguanylate cyclase/phosphodiesterase</fullName>
    </submittedName>
</protein>
<dbReference type="PANTHER" id="PTHR44757">
    <property type="entry name" value="DIGUANYLATE CYCLASE DGCP"/>
    <property type="match status" value="1"/>
</dbReference>
<dbReference type="Gene3D" id="3.30.70.270">
    <property type="match status" value="1"/>
</dbReference>
<dbReference type="PANTHER" id="PTHR44757:SF2">
    <property type="entry name" value="BIOFILM ARCHITECTURE MAINTENANCE PROTEIN MBAA"/>
    <property type="match status" value="1"/>
</dbReference>